<comment type="caution">
    <text evidence="5">The sequence shown here is derived from an EMBL/GenBank/DDBJ whole genome shotgun (WGS) entry which is preliminary data.</text>
</comment>
<dbReference type="SMART" id="SM00642">
    <property type="entry name" value="Aamy"/>
    <property type="match status" value="1"/>
</dbReference>
<dbReference type="GO" id="GO:0009018">
    <property type="term" value="F:sucrose phosphorylase activity"/>
    <property type="evidence" value="ECO:0007669"/>
    <property type="project" value="UniProtKB-EC"/>
</dbReference>
<dbReference type="PANTHER" id="PTHR10357:SF214">
    <property type="entry name" value="GLUCOSYLGLYCERATE PHOSPHORYLASE"/>
    <property type="match status" value="1"/>
</dbReference>
<organism evidence="5 6">
    <name type="scientific">Microbulbifer rhizosphaerae</name>
    <dbReference type="NCBI Taxonomy" id="1562603"/>
    <lineage>
        <taxon>Bacteria</taxon>
        <taxon>Pseudomonadati</taxon>
        <taxon>Pseudomonadota</taxon>
        <taxon>Gammaproteobacteria</taxon>
        <taxon>Cellvibrionales</taxon>
        <taxon>Microbulbiferaceae</taxon>
        <taxon>Microbulbifer</taxon>
    </lineage>
</organism>
<feature type="domain" description="Glycosyl hydrolase family 13 catalytic" evidence="4">
    <location>
        <begin position="62"/>
        <end position="493"/>
    </location>
</feature>
<feature type="binding site" evidence="3">
    <location>
        <begin position="349"/>
        <end position="350"/>
    </location>
    <ligand>
        <name>substrate</name>
    </ligand>
</feature>
<keyword evidence="1 5" id="KW-0328">Glycosyltransferase</keyword>
<gene>
    <name evidence="5" type="ORF">FHS09_000366</name>
</gene>
<protein>
    <submittedName>
        <fullName evidence="5">Sucrose phosphorylase</fullName>
        <ecNumber evidence="5">2.4.1.7</ecNumber>
    </submittedName>
</protein>
<feature type="binding site" evidence="3">
    <location>
        <begin position="240"/>
        <end position="242"/>
    </location>
    <ligand>
        <name>substrate</name>
    </ligand>
</feature>
<feature type="binding site" evidence="3">
    <location>
        <position position="456"/>
    </location>
    <ligand>
        <name>substrate</name>
    </ligand>
</feature>
<feature type="binding site" evidence="3">
    <location>
        <position position="147"/>
    </location>
    <ligand>
        <name>substrate</name>
    </ligand>
</feature>
<reference evidence="5 6" key="1">
    <citation type="submission" date="2020-08" db="EMBL/GenBank/DDBJ databases">
        <title>Genomic Encyclopedia of Type Strains, Phase III (KMG-III): the genomes of soil and plant-associated and newly described type strains.</title>
        <authorList>
            <person name="Whitman W."/>
        </authorList>
    </citation>
    <scope>NUCLEOTIDE SEQUENCE [LARGE SCALE GENOMIC DNA]</scope>
    <source>
        <strain evidence="5 6">CECT 8799</strain>
    </source>
</reference>
<sequence>MTQTQPETSIQEAVQQKVTDHLAVIYPGHDCPAIARQLLKLMRLDEDCQSPLAHKNLWDQTDMMVITYANTILKENQHPLETLHHFLKTHFTMLINSVHILPFFPYSSDDGFSVIDYKKVNPELGDWSDILRISTDFHLMADLVINHCSAQHQWFVNFQEGKSPGRDYFFTVDPNEDLSGIVRPRTTPLLRSISNGEETKYVWCTFGPDQVDLDFRNPRVLMEIVDIIRLYLDMGVRIFRMDAVAFVWKRIGSSCINLDETHEIVRLLRTLIEHADPNAVIITETNIPNRENLTYFGNANEAHCIYNFSLPPLLVHTLVSGNCRHLKSWLMSMPPAQNGTTYFNFIASHDGIGLRPAEGLLSEEEQEALIQTMENFGGKISWRALDDGNKKPYEINIALFDALKGTTAGEDQWQIERFICAHVIMLALEGIPAFYLHSLVGTTNDYQRMHEHGHNRAINRRQWQEAELNRKIADRKSHHHQVFYQLRNLIQIRREQPAFHPNATQFTLHLGDQIFAFWRQSMDRRQSIFCLNNISDEPQVVLLSSINLIGTEHWKDLISNEFFDDMSASVTLEPYQTLWITNRW</sequence>
<dbReference type="PIRSF" id="PIRSF003059">
    <property type="entry name" value="Sucrose_phosphorylase"/>
    <property type="match status" value="1"/>
</dbReference>
<evidence type="ECO:0000313" key="5">
    <source>
        <dbReference type="EMBL" id="MBB3059565.1"/>
    </source>
</evidence>
<dbReference type="InterPro" id="IPR033746">
    <property type="entry name" value="GGa_phosphorylase"/>
</dbReference>
<keyword evidence="6" id="KW-1185">Reference proteome</keyword>
<dbReference type="GO" id="GO:0005975">
    <property type="term" value="P:carbohydrate metabolic process"/>
    <property type="evidence" value="ECO:0007669"/>
    <property type="project" value="InterPro"/>
</dbReference>
<dbReference type="InterPro" id="IPR016377">
    <property type="entry name" value="Sucrose_GGa_phosphorylase-rel"/>
</dbReference>
<dbReference type="RefSeq" id="WP_183456059.1">
    <property type="nucleotide sequence ID" value="NZ_JACHWZ010000001.1"/>
</dbReference>
<dbReference type="InterPro" id="IPR017853">
    <property type="entry name" value="GH"/>
</dbReference>
<evidence type="ECO:0000256" key="3">
    <source>
        <dbReference type="PIRSR" id="PIRSR003059-2"/>
    </source>
</evidence>
<dbReference type="Gene3D" id="2.60.40.1180">
    <property type="entry name" value="Golgi alpha-mannosidase II"/>
    <property type="match status" value="1"/>
</dbReference>
<name>A0A7W4W8B1_9GAMM</name>
<dbReference type="AlphaFoldDB" id="A0A7W4W8B1"/>
<dbReference type="InterPro" id="IPR013780">
    <property type="entry name" value="Glyco_hydro_b"/>
</dbReference>
<evidence type="ECO:0000259" key="4">
    <source>
        <dbReference type="SMART" id="SM00642"/>
    </source>
</evidence>
<dbReference type="Gene3D" id="3.20.20.80">
    <property type="entry name" value="Glycosidases"/>
    <property type="match status" value="1"/>
</dbReference>
<accession>A0A7W4W8B1</accession>
<dbReference type="EMBL" id="JACHWZ010000001">
    <property type="protein sequence ID" value="MBB3059565.1"/>
    <property type="molecule type" value="Genomic_DNA"/>
</dbReference>
<dbReference type="EC" id="2.4.1.7" evidence="5"/>
<dbReference type="InterPro" id="IPR006047">
    <property type="entry name" value="GH13_cat_dom"/>
</dbReference>
<evidence type="ECO:0000256" key="1">
    <source>
        <dbReference type="ARBA" id="ARBA00022676"/>
    </source>
</evidence>
<keyword evidence="2 5" id="KW-0808">Transferase</keyword>
<dbReference type="SUPFAM" id="SSF51445">
    <property type="entry name" value="(Trans)glycosidases"/>
    <property type="match status" value="1"/>
</dbReference>
<evidence type="ECO:0000256" key="2">
    <source>
        <dbReference type="ARBA" id="ARBA00022679"/>
    </source>
</evidence>
<dbReference type="Pfam" id="PF00128">
    <property type="entry name" value="Alpha-amylase"/>
    <property type="match status" value="1"/>
</dbReference>
<dbReference type="Proteomes" id="UP000535937">
    <property type="component" value="Unassembled WGS sequence"/>
</dbReference>
<feature type="binding site" evidence="3">
    <location>
        <position position="109"/>
    </location>
    <ligand>
        <name>substrate</name>
    </ligand>
</feature>
<dbReference type="Gene3D" id="3.90.400.10">
    <property type="entry name" value="Oligo-1,6-glucosidase, Domain 2"/>
    <property type="match status" value="1"/>
</dbReference>
<proteinExistence type="predicted"/>
<dbReference type="CDD" id="cd11356">
    <property type="entry name" value="AmyAc_Sucrose_phosphorylase-like_1"/>
    <property type="match status" value="1"/>
</dbReference>
<dbReference type="InterPro" id="IPR045857">
    <property type="entry name" value="O16G_dom_2"/>
</dbReference>
<evidence type="ECO:0000313" key="6">
    <source>
        <dbReference type="Proteomes" id="UP000535937"/>
    </source>
</evidence>
<dbReference type="PANTHER" id="PTHR10357">
    <property type="entry name" value="ALPHA-AMYLASE FAMILY MEMBER"/>
    <property type="match status" value="1"/>
</dbReference>